<feature type="compositionally biased region" description="Acidic residues" evidence="1">
    <location>
        <begin position="35"/>
        <end position="67"/>
    </location>
</feature>
<reference evidence="2" key="1">
    <citation type="journal article" date="2019" name="Sci. Rep.">
        <title>Draft genome of Tanacetum cinerariifolium, the natural source of mosquito coil.</title>
        <authorList>
            <person name="Yamashiro T."/>
            <person name="Shiraishi A."/>
            <person name="Satake H."/>
            <person name="Nakayama K."/>
        </authorList>
    </citation>
    <scope>NUCLEOTIDE SEQUENCE</scope>
</reference>
<protein>
    <submittedName>
        <fullName evidence="2">Uncharacterized protein</fullName>
    </submittedName>
</protein>
<accession>A0A699UY14</accession>
<feature type="compositionally biased region" description="Basic and acidic residues" evidence="1">
    <location>
        <begin position="10"/>
        <end position="19"/>
    </location>
</feature>
<feature type="region of interest" description="Disordered" evidence="1">
    <location>
        <begin position="123"/>
        <end position="145"/>
    </location>
</feature>
<dbReference type="EMBL" id="BKCJ011368178">
    <property type="protein sequence ID" value="GFD26368.1"/>
    <property type="molecule type" value="Genomic_DNA"/>
</dbReference>
<sequence length="145" mass="16294">VPDVPTYGSDDERIYWKSNDEEDDDDETNVSKDKDEDDQEDVDDQDNDDDQGDDDEWTDLDNDGDDFGDNKEETNEEVEANELYGDMNVNLVGRDTEMTDAPCTIIQTTQVIEDTHVIITPVNPDGQQQSSSMSSGFISNMLNPS</sequence>
<organism evidence="2">
    <name type="scientific">Tanacetum cinerariifolium</name>
    <name type="common">Dalmatian daisy</name>
    <name type="synonym">Chrysanthemum cinerariifolium</name>
    <dbReference type="NCBI Taxonomy" id="118510"/>
    <lineage>
        <taxon>Eukaryota</taxon>
        <taxon>Viridiplantae</taxon>
        <taxon>Streptophyta</taxon>
        <taxon>Embryophyta</taxon>
        <taxon>Tracheophyta</taxon>
        <taxon>Spermatophyta</taxon>
        <taxon>Magnoliopsida</taxon>
        <taxon>eudicotyledons</taxon>
        <taxon>Gunneridae</taxon>
        <taxon>Pentapetalae</taxon>
        <taxon>asterids</taxon>
        <taxon>campanulids</taxon>
        <taxon>Asterales</taxon>
        <taxon>Asteraceae</taxon>
        <taxon>Asteroideae</taxon>
        <taxon>Anthemideae</taxon>
        <taxon>Anthemidinae</taxon>
        <taxon>Tanacetum</taxon>
    </lineage>
</organism>
<name>A0A699UY14_TANCI</name>
<proteinExistence type="predicted"/>
<feature type="region of interest" description="Disordered" evidence="1">
    <location>
        <begin position="1"/>
        <end position="87"/>
    </location>
</feature>
<feature type="non-terminal residue" evidence="2">
    <location>
        <position position="1"/>
    </location>
</feature>
<comment type="caution">
    <text evidence="2">The sequence shown here is derived from an EMBL/GenBank/DDBJ whole genome shotgun (WGS) entry which is preliminary data.</text>
</comment>
<evidence type="ECO:0000313" key="2">
    <source>
        <dbReference type="EMBL" id="GFD26368.1"/>
    </source>
</evidence>
<evidence type="ECO:0000256" key="1">
    <source>
        <dbReference type="SAM" id="MobiDB-lite"/>
    </source>
</evidence>
<dbReference type="AlphaFoldDB" id="A0A699UY14"/>
<feature type="non-terminal residue" evidence="2">
    <location>
        <position position="145"/>
    </location>
</feature>
<feature type="compositionally biased region" description="Polar residues" evidence="1">
    <location>
        <begin position="136"/>
        <end position="145"/>
    </location>
</feature>
<gene>
    <name evidence="2" type="ORF">Tci_898337</name>
</gene>